<organism evidence="9 12">
    <name type="scientific">Aliarcobacter cibarius</name>
    <dbReference type="NCBI Taxonomy" id="255507"/>
    <lineage>
        <taxon>Bacteria</taxon>
        <taxon>Pseudomonadati</taxon>
        <taxon>Campylobacterota</taxon>
        <taxon>Epsilonproteobacteria</taxon>
        <taxon>Campylobacterales</taxon>
        <taxon>Arcobacteraceae</taxon>
        <taxon>Aliarcobacter</taxon>
    </lineage>
</organism>
<dbReference type="InterPro" id="IPR036366">
    <property type="entry name" value="PGBDSf"/>
</dbReference>
<dbReference type="InterPro" id="IPR005490">
    <property type="entry name" value="LD_TPept_cat_dom"/>
</dbReference>
<evidence type="ECO:0000256" key="2">
    <source>
        <dbReference type="ARBA" id="ARBA00005992"/>
    </source>
</evidence>
<dbReference type="InterPro" id="IPR036365">
    <property type="entry name" value="PGBD-like_sf"/>
</dbReference>
<dbReference type="GO" id="GO:0009252">
    <property type="term" value="P:peptidoglycan biosynthetic process"/>
    <property type="evidence" value="ECO:0007669"/>
    <property type="project" value="UniProtKB-UniPathway"/>
</dbReference>
<dbReference type="Gene3D" id="2.40.440.10">
    <property type="entry name" value="L,D-transpeptidase catalytic domain-like"/>
    <property type="match status" value="1"/>
</dbReference>
<evidence type="ECO:0000256" key="5">
    <source>
        <dbReference type="ARBA" id="ARBA00022984"/>
    </source>
</evidence>
<dbReference type="PROSITE" id="PS52029">
    <property type="entry name" value="LD_TPASE"/>
    <property type="match status" value="1"/>
</dbReference>
<dbReference type="GO" id="GO:0004180">
    <property type="term" value="F:carboxypeptidase activity"/>
    <property type="evidence" value="ECO:0007669"/>
    <property type="project" value="UniProtKB-ARBA"/>
</dbReference>
<evidence type="ECO:0000256" key="7">
    <source>
        <dbReference type="PROSITE-ProRule" id="PRU01373"/>
    </source>
</evidence>
<dbReference type="Proteomes" id="UP000509513">
    <property type="component" value="Chromosome"/>
</dbReference>
<keyword evidence="6 7" id="KW-0961">Cell wall biogenesis/degradation</keyword>
<evidence type="ECO:0000256" key="6">
    <source>
        <dbReference type="ARBA" id="ARBA00023316"/>
    </source>
</evidence>
<dbReference type="EMBL" id="CP054051">
    <property type="protein sequence ID" value="QKJ26949.1"/>
    <property type="molecule type" value="Genomic_DNA"/>
</dbReference>
<comment type="pathway">
    <text evidence="1 7">Cell wall biogenesis; peptidoglycan biosynthesis.</text>
</comment>
<gene>
    <name evidence="9" type="ORF">ACBT_1037</name>
    <name evidence="10" type="ORF">FE247_08095</name>
</gene>
<dbReference type="InterPro" id="IPR052905">
    <property type="entry name" value="LD-transpeptidase_YkuD-like"/>
</dbReference>
<accession>A0A5J6RG96</accession>
<dbReference type="GO" id="GO:0071555">
    <property type="term" value="P:cell wall organization"/>
    <property type="evidence" value="ECO:0007669"/>
    <property type="project" value="UniProtKB-UniRule"/>
</dbReference>
<feature type="active site" description="Proton donor/acceptor" evidence="7">
    <location>
        <position position="482"/>
    </location>
</feature>
<protein>
    <submittedName>
        <fullName evidence="9 10">Murein L,D-transpeptidase</fullName>
    </submittedName>
</protein>
<feature type="active site" description="Nucleophile" evidence="7">
    <location>
        <position position="501"/>
    </location>
</feature>
<dbReference type="AlphaFoldDB" id="A0A5J6RG96"/>
<dbReference type="CDD" id="cd16913">
    <property type="entry name" value="YkuD_like"/>
    <property type="match status" value="1"/>
</dbReference>
<dbReference type="GO" id="GO:0008360">
    <property type="term" value="P:regulation of cell shape"/>
    <property type="evidence" value="ECO:0007669"/>
    <property type="project" value="UniProtKB-UniRule"/>
</dbReference>
<reference evidence="9 12" key="2">
    <citation type="submission" date="2020-05" db="EMBL/GenBank/DDBJ databases">
        <title>Complete genome sequencing of Campylobacter and Arcobacter type strains.</title>
        <authorList>
            <person name="Miller W.G."/>
            <person name="Yee E."/>
        </authorList>
    </citation>
    <scope>NUCLEOTIDE SEQUENCE [LARGE SCALE GENOMIC DNA]</scope>
    <source>
        <strain evidence="9 12">LMG 21996</strain>
    </source>
</reference>
<name>A0A5J6RG96_9BACT</name>
<dbReference type="Pfam" id="PF03734">
    <property type="entry name" value="YkuD"/>
    <property type="match status" value="1"/>
</dbReference>
<dbReference type="Proteomes" id="UP000305417">
    <property type="component" value="Unassembled WGS sequence"/>
</dbReference>
<dbReference type="KEGG" id="acib:ACBT_1037"/>
<keyword evidence="3" id="KW-0808">Transferase</keyword>
<keyword evidence="11" id="KW-1185">Reference proteome</keyword>
<dbReference type="EMBL" id="VBUC01000019">
    <property type="protein sequence ID" value="TLS97773.1"/>
    <property type="molecule type" value="Genomic_DNA"/>
</dbReference>
<evidence type="ECO:0000259" key="8">
    <source>
        <dbReference type="PROSITE" id="PS52029"/>
    </source>
</evidence>
<feature type="domain" description="L,D-TPase catalytic" evidence="8">
    <location>
        <begin position="344"/>
        <end position="529"/>
    </location>
</feature>
<dbReference type="Pfam" id="PF01471">
    <property type="entry name" value="PG_binding_1"/>
    <property type="match status" value="1"/>
</dbReference>
<dbReference type="SUPFAM" id="SSF141523">
    <property type="entry name" value="L,D-transpeptidase catalytic domain-like"/>
    <property type="match status" value="1"/>
</dbReference>
<keyword evidence="4 7" id="KW-0133">Cell shape</keyword>
<reference evidence="10 11" key="1">
    <citation type="submission" date="2019-05" db="EMBL/GenBank/DDBJ databases">
        <title>Arcobacter cibarius and Arcobacter thereius providing challenges in identification an antibiotic susceptibility and Quinolone resistance.</title>
        <authorList>
            <person name="Busch A."/>
            <person name="Hanel I."/>
            <person name="Hotzel H."/>
            <person name="Tomaso H."/>
        </authorList>
    </citation>
    <scope>NUCLEOTIDE SEQUENCE [LARGE SCALE GENOMIC DNA]</scope>
    <source>
        <strain evidence="10 11">16CS0831-2</strain>
    </source>
</reference>
<evidence type="ECO:0000256" key="4">
    <source>
        <dbReference type="ARBA" id="ARBA00022960"/>
    </source>
</evidence>
<dbReference type="Gene3D" id="1.10.101.10">
    <property type="entry name" value="PGBD-like superfamily/PGBD"/>
    <property type="match status" value="1"/>
</dbReference>
<comment type="similarity">
    <text evidence="2">Belongs to the YkuD family.</text>
</comment>
<proteinExistence type="inferred from homology"/>
<dbReference type="InterPro" id="IPR038063">
    <property type="entry name" value="Transpep_catalytic_dom"/>
</dbReference>
<dbReference type="RefSeq" id="WP_024775212.1">
    <property type="nucleotide sequence ID" value="NZ_CP043857.1"/>
</dbReference>
<sequence length="579" mass="67625">MLNFKFMISILLLNSYLFSSSINLDLKNYLNKDANSTLVKIDRLKNYYSNNDAKTYWIDKSGIKSISLEFINLVKNDPVYKPNVNKLFKIDELEEKISKLDKSNHSYNKDLFDIEILLTQIYDKYTNYLLKGSINWQAFQEKLKELKLKDIDAQWDRDLVKKDNKQILKEIIEKNDVSIISEKIDTNFPNKKELEDSILALEKIIKSGDYKKLPPFKTLRIGDYGENVKFLRERLFQSNNLQTACKNSVNIENLVTNSVNTEENTNKEEIKENEVIKTISCEEYFDEDLKNAVISFQKQHGLLADGIVGPSTQTFLNKSAKEKINQIRLNIERMRWLPRDFGEKYLLINIPEYNLKIIEKNEIKLNMPVIVGDVKYPTPIFSDKMSYIVLNPTWNIPSSIIKKEVIPKLMEDPNYLNTKEITAFNNWRDESEPVNNKDLIDSIILENPEALEGLRLTQAPGTQNPLGKMKFMFPNKHSVYLHDTPNKYLFANSRRAYSHGCIRLSKPNELLNILSEDNQNIDQNKVTEILKDNKEKSIGLNQKLPIHIIYLTSWVDENGTLQFREDIYNYDKIQKELLF</sequence>
<dbReference type="STRING" id="1442598.GCA_000522465_01086"/>
<evidence type="ECO:0000313" key="9">
    <source>
        <dbReference type="EMBL" id="QKJ26949.1"/>
    </source>
</evidence>
<dbReference type="PANTHER" id="PTHR41533:SF2">
    <property type="entry name" value="BLR7131 PROTEIN"/>
    <property type="match status" value="1"/>
</dbReference>
<evidence type="ECO:0000313" key="12">
    <source>
        <dbReference type="Proteomes" id="UP000509513"/>
    </source>
</evidence>
<dbReference type="GO" id="GO:0016740">
    <property type="term" value="F:transferase activity"/>
    <property type="evidence" value="ECO:0007669"/>
    <property type="project" value="UniProtKB-KW"/>
</dbReference>
<dbReference type="InterPro" id="IPR002477">
    <property type="entry name" value="Peptidoglycan-bd-like"/>
</dbReference>
<dbReference type="SUPFAM" id="SSF47090">
    <property type="entry name" value="PGBD-like"/>
    <property type="match status" value="1"/>
</dbReference>
<dbReference type="PANTHER" id="PTHR41533">
    <property type="entry name" value="L,D-TRANSPEPTIDASE HI_1667-RELATED"/>
    <property type="match status" value="1"/>
</dbReference>
<dbReference type="UniPathway" id="UPA00219"/>
<dbReference type="Pfam" id="PF20142">
    <property type="entry name" value="Scaffold"/>
    <property type="match status" value="1"/>
</dbReference>
<evidence type="ECO:0000313" key="10">
    <source>
        <dbReference type="EMBL" id="TLS97773.1"/>
    </source>
</evidence>
<dbReference type="InterPro" id="IPR045380">
    <property type="entry name" value="LD_TPept_scaffold_dom"/>
</dbReference>
<evidence type="ECO:0000313" key="11">
    <source>
        <dbReference type="Proteomes" id="UP000305417"/>
    </source>
</evidence>
<dbReference type="OrthoDB" id="9778545at2"/>
<evidence type="ECO:0000256" key="1">
    <source>
        <dbReference type="ARBA" id="ARBA00004752"/>
    </source>
</evidence>
<evidence type="ECO:0000256" key="3">
    <source>
        <dbReference type="ARBA" id="ARBA00022679"/>
    </source>
</evidence>
<keyword evidence="5 7" id="KW-0573">Peptidoglycan synthesis</keyword>